<dbReference type="Gene3D" id="3.30.479.30">
    <property type="entry name" value="Band 7 domain"/>
    <property type="match status" value="1"/>
</dbReference>
<dbReference type="PRINTS" id="PR00721">
    <property type="entry name" value="STOMATIN"/>
</dbReference>
<organism evidence="4 5">
    <name type="scientific">Acrocarpospora phusangensis</name>
    <dbReference type="NCBI Taxonomy" id="1070424"/>
    <lineage>
        <taxon>Bacteria</taxon>
        <taxon>Bacillati</taxon>
        <taxon>Actinomycetota</taxon>
        <taxon>Actinomycetes</taxon>
        <taxon>Streptosporangiales</taxon>
        <taxon>Streptosporangiaceae</taxon>
        <taxon>Acrocarpospora</taxon>
    </lineage>
</organism>
<name>A0A919QBC0_9ACTN</name>
<dbReference type="InterPro" id="IPR036013">
    <property type="entry name" value="Band_7/SPFH_dom_sf"/>
</dbReference>
<dbReference type="Pfam" id="PF01145">
    <property type="entry name" value="Band_7"/>
    <property type="match status" value="1"/>
</dbReference>
<comment type="similarity">
    <text evidence="1">Belongs to the band 7/mec-2 family.</text>
</comment>
<feature type="transmembrane region" description="Helical" evidence="2">
    <location>
        <begin position="14"/>
        <end position="35"/>
    </location>
</feature>
<dbReference type="SMART" id="SM00244">
    <property type="entry name" value="PHB"/>
    <property type="match status" value="1"/>
</dbReference>
<keyword evidence="5" id="KW-1185">Reference proteome</keyword>
<reference evidence="4" key="1">
    <citation type="submission" date="2021-01" db="EMBL/GenBank/DDBJ databases">
        <title>Whole genome shotgun sequence of Acrocarpospora phusangensis NBRC 108782.</title>
        <authorList>
            <person name="Komaki H."/>
            <person name="Tamura T."/>
        </authorList>
    </citation>
    <scope>NUCLEOTIDE SEQUENCE</scope>
    <source>
        <strain evidence="4">NBRC 108782</strain>
    </source>
</reference>
<dbReference type="SUPFAM" id="SSF117892">
    <property type="entry name" value="Band 7/SPFH domain"/>
    <property type="match status" value="1"/>
</dbReference>
<keyword evidence="2" id="KW-1133">Transmembrane helix</keyword>
<proteinExistence type="inferred from homology"/>
<dbReference type="RefSeq" id="WP_204042478.1">
    <property type="nucleotide sequence ID" value="NZ_BOOA01000032.1"/>
</dbReference>
<dbReference type="InterPro" id="IPR001107">
    <property type="entry name" value="Band_7"/>
</dbReference>
<feature type="domain" description="Band 7" evidence="3">
    <location>
        <begin position="30"/>
        <end position="189"/>
    </location>
</feature>
<keyword evidence="2" id="KW-0812">Transmembrane</keyword>
<evidence type="ECO:0000313" key="5">
    <source>
        <dbReference type="Proteomes" id="UP000640052"/>
    </source>
</evidence>
<evidence type="ECO:0000256" key="2">
    <source>
        <dbReference type="SAM" id="Phobius"/>
    </source>
</evidence>
<gene>
    <name evidence="4" type="ORF">Aph01nite_40870</name>
</gene>
<keyword evidence="2" id="KW-0472">Membrane</keyword>
<dbReference type="PANTHER" id="PTHR10264">
    <property type="entry name" value="BAND 7 PROTEIN-RELATED"/>
    <property type="match status" value="1"/>
</dbReference>
<dbReference type="InterPro" id="IPR001972">
    <property type="entry name" value="Stomatin_HflK_fam"/>
</dbReference>
<dbReference type="AlphaFoldDB" id="A0A919QBC0"/>
<dbReference type="Proteomes" id="UP000640052">
    <property type="component" value="Unassembled WGS sequence"/>
</dbReference>
<comment type="caution">
    <text evidence="4">The sequence shown here is derived from an EMBL/GenBank/DDBJ whole genome shotgun (WGS) entry which is preliminary data.</text>
</comment>
<accession>A0A919QBC0</accession>
<dbReference type="PANTHER" id="PTHR10264:SF19">
    <property type="entry name" value="AT06885P-RELATED"/>
    <property type="match status" value="1"/>
</dbReference>
<dbReference type="EMBL" id="BOOA01000032">
    <property type="protein sequence ID" value="GIH25777.1"/>
    <property type="molecule type" value="Genomic_DNA"/>
</dbReference>
<evidence type="ECO:0000259" key="3">
    <source>
        <dbReference type="SMART" id="SM00244"/>
    </source>
</evidence>
<evidence type="ECO:0000256" key="1">
    <source>
        <dbReference type="ARBA" id="ARBA00008164"/>
    </source>
</evidence>
<dbReference type="GO" id="GO:0005886">
    <property type="term" value="C:plasma membrane"/>
    <property type="evidence" value="ECO:0007669"/>
    <property type="project" value="InterPro"/>
</dbReference>
<sequence>MFGYVLPAATGTPLVWGLVAGLVLAVLAAGAVRVVPLGQRLVVFRFGRPVAVKGPGLAAVLPGADRDVRVPLGATRLDLLWLDAVTRDEVAVTVNGTGLASVTDPIAYADNPASTGAATLAVAEAEVRAYVATRDLAELTRPAEDDLDGLSARISARTRRWGVEVTVIEFSRVEVRLKADLIRWAERYAARAEHAAVPAGRDK</sequence>
<protein>
    <recommendedName>
        <fullName evidence="3">Band 7 domain-containing protein</fullName>
    </recommendedName>
</protein>
<evidence type="ECO:0000313" key="4">
    <source>
        <dbReference type="EMBL" id="GIH25777.1"/>
    </source>
</evidence>
<dbReference type="InterPro" id="IPR043202">
    <property type="entry name" value="Band-7_stomatin-like"/>
</dbReference>